<evidence type="ECO:0000256" key="5">
    <source>
        <dbReference type="ARBA" id="ARBA00023211"/>
    </source>
</evidence>
<evidence type="ECO:0000256" key="2">
    <source>
        <dbReference type="ARBA" id="ARBA00022519"/>
    </source>
</evidence>
<dbReference type="AlphaFoldDB" id="A0A5B8RC20"/>
<dbReference type="EMBL" id="MN079082">
    <property type="protein sequence ID" value="QEA04325.1"/>
    <property type="molecule type" value="Genomic_DNA"/>
</dbReference>
<keyword evidence="3" id="KW-0479">Metal-binding</keyword>
<keyword evidence="5" id="KW-0464">Manganese</keyword>
<dbReference type="CDD" id="cd07398">
    <property type="entry name" value="MPP_YbbF-LpxH"/>
    <property type="match status" value="1"/>
</dbReference>
<evidence type="ECO:0000256" key="3">
    <source>
        <dbReference type="ARBA" id="ARBA00022723"/>
    </source>
</evidence>
<sequence>MAKATRTLTTRYRSIFISDVHLGFRGAQAEFLLTFLRQTESDNLYLVGDIVDLWEMHRRRRVHWPDAHTAVIHEILRKAENGTRVIYVPGNHDEALRDYAGSEVRCVSVHREIVHETADGRRLLVFHGDEFDTVVQCGPLLTALGNHAYDTLLWLNRWVNRARRLLGFPYWSLAHAVKHRVANATDYIARFEHAAAREARRRGVDGVVCGHIHRAEIERIDGVLYTNCGDWVESCTALTEAADGHLALVHWSDAARVTLKRCDATPPRQAAA</sequence>
<keyword evidence="7" id="KW-0378">Hydrolase</keyword>
<protein>
    <submittedName>
        <fullName evidence="7">UDP-2,3-diacylglucosamine hydrolase</fullName>
        <ecNumber evidence="7">3.6.1.54</ecNumber>
    </submittedName>
</protein>
<dbReference type="GO" id="GO:0009245">
    <property type="term" value="P:lipid A biosynthetic process"/>
    <property type="evidence" value="ECO:0007669"/>
    <property type="project" value="TreeGrafter"/>
</dbReference>
<dbReference type="GO" id="GO:0008758">
    <property type="term" value="F:UDP-2,3-diacylglucosamine hydrolase activity"/>
    <property type="evidence" value="ECO:0007669"/>
    <property type="project" value="TreeGrafter"/>
</dbReference>
<reference evidence="7" key="1">
    <citation type="submission" date="2019-06" db="EMBL/GenBank/DDBJ databases">
        <authorList>
            <person name="Murdoch R.W."/>
            <person name="Fathepure B."/>
        </authorList>
    </citation>
    <scope>NUCLEOTIDE SEQUENCE</scope>
</reference>
<dbReference type="GO" id="GO:0016020">
    <property type="term" value="C:membrane"/>
    <property type="evidence" value="ECO:0007669"/>
    <property type="project" value="GOC"/>
</dbReference>
<evidence type="ECO:0000313" key="7">
    <source>
        <dbReference type="EMBL" id="QEA04325.1"/>
    </source>
</evidence>
<evidence type="ECO:0000256" key="1">
    <source>
        <dbReference type="ARBA" id="ARBA00022475"/>
    </source>
</evidence>
<name>A0A5B8RC20_9ZZZZ</name>
<dbReference type="PANTHER" id="PTHR34990">
    <property type="entry name" value="UDP-2,3-DIACYLGLUCOSAMINE HYDROLASE-RELATED"/>
    <property type="match status" value="1"/>
</dbReference>
<dbReference type="Gene3D" id="3.60.21.10">
    <property type="match status" value="1"/>
</dbReference>
<keyword evidence="2" id="KW-0997">Cell inner membrane</keyword>
<evidence type="ECO:0000256" key="4">
    <source>
        <dbReference type="ARBA" id="ARBA00023136"/>
    </source>
</evidence>
<feature type="domain" description="Calcineurin-like phosphoesterase" evidence="6">
    <location>
        <begin position="14"/>
        <end position="214"/>
    </location>
</feature>
<dbReference type="SUPFAM" id="SSF56300">
    <property type="entry name" value="Metallo-dependent phosphatases"/>
    <property type="match status" value="1"/>
</dbReference>
<dbReference type="EC" id="3.6.1.54" evidence="7"/>
<proteinExistence type="predicted"/>
<gene>
    <name evidence="7" type="primary">lpxH_1</name>
    <name evidence="7" type="ORF">KBTEX_00633</name>
</gene>
<keyword evidence="1" id="KW-1003">Cell membrane</keyword>
<accession>A0A5B8RC20</accession>
<dbReference type="GO" id="GO:0046872">
    <property type="term" value="F:metal ion binding"/>
    <property type="evidence" value="ECO:0007669"/>
    <property type="project" value="UniProtKB-KW"/>
</dbReference>
<evidence type="ECO:0000259" key="6">
    <source>
        <dbReference type="Pfam" id="PF00149"/>
    </source>
</evidence>
<organism evidence="7">
    <name type="scientific">uncultured organism</name>
    <dbReference type="NCBI Taxonomy" id="155900"/>
    <lineage>
        <taxon>unclassified sequences</taxon>
        <taxon>environmental samples</taxon>
    </lineage>
</organism>
<dbReference type="PANTHER" id="PTHR34990:SF2">
    <property type="entry name" value="BLL8164 PROTEIN"/>
    <property type="match status" value="1"/>
</dbReference>
<dbReference type="InterPro" id="IPR029052">
    <property type="entry name" value="Metallo-depent_PP-like"/>
</dbReference>
<keyword evidence="4" id="KW-0472">Membrane</keyword>
<dbReference type="InterPro" id="IPR043461">
    <property type="entry name" value="LpxH-like"/>
</dbReference>
<dbReference type="Pfam" id="PF00149">
    <property type="entry name" value="Metallophos"/>
    <property type="match status" value="1"/>
</dbReference>
<dbReference type="InterPro" id="IPR004843">
    <property type="entry name" value="Calcineurin-like_PHP"/>
</dbReference>